<dbReference type="InterPro" id="IPR009057">
    <property type="entry name" value="Homeodomain-like_sf"/>
</dbReference>
<evidence type="ECO:0000259" key="6">
    <source>
        <dbReference type="PROSITE" id="PS50977"/>
    </source>
</evidence>
<dbReference type="PANTHER" id="PTHR30055">
    <property type="entry name" value="HTH-TYPE TRANSCRIPTIONAL REGULATOR RUTR"/>
    <property type="match status" value="1"/>
</dbReference>
<accession>A0ABP3ESZ9</accession>
<feature type="DNA-binding region" description="H-T-H motif" evidence="5">
    <location>
        <begin position="36"/>
        <end position="55"/>
    </location>
</feature>
<evidence type="ECO:0000313" key="7">
    <source>
        <dbReference type="EMBL" id="GAA0274387.1"/>
    </source>
</evidence>
<comment type="caution">
    <text evidence="7">The sequence shown here is derived from an EMBL/GenBank/DDBJ whole genome shotgun (WGS) entry which is preliminary data.</text>
</comment>
<dbReference type="PRINTS" id="PR00400">
    <property type="entry name" value="TETREPRESSOR"/>
</dbReference>
<gene>
    <name evidence="7" type="ORF">GCM10009539_72580</name>
</gene>
<dbReference type="SUPFAM" id="SSF48498">
    <property type="entry name" value="Tetracyclin repressor-like, C-terminal domain"/>
    <property type="match status" value="1"/>
</dbReference>
<dbReference type="Gene3D" id="1.10.357.10">
    <property type="entry name" value="Tetracycline Repressor, domain 2"/>
    <property type="match status" value="1"/>
</dbReference>
<keyword evidence="1" id="KW-0678">Repressor</keyword>
<dbReference type="Pfam" id="PF00440">
    <property type="entry name" value="TetR_N"/>
    <property type="match status" value="1"/>
</dbReference>
<name>A0ABP3ESZ9_9ACTN</name>
<evidence type="ECO:0000256" key="2">
    <source>
        <dbReference type="ARBA" id="ARBA00023015"/>
    </source>
</evidence>
<sequence>MARKRAETAVKERLTRERIVDCAITLAGTEGLEAVTIRRLAQDQGVTPMALYWHFKDKDRLFDGIAEKVLSDVTLPPESDDPWPEQLRVLLSELLAVLRAHPAVADLVKTRVLLSEPGLQLAERTLGVLRSAGFTAEQSAQLSGHALQTIVALVTQEPGLMVGEDPAAREEHIRLKRASLQALSPERYPLTVASADAFTDCGNEPAYFELGLDLFIEGVRGVQPGQSDQR</sequence>
<dbReference type="InterPro" id="IPR050109">
    <property type="entry name" value="HTH-type_TetR-like_transc_reg"/>
</dbReference>
<reference evidence="8" key="1">
    <citation type="journal article" date="2019" name="Int. J. Syst. Evol. Microbiol.">
        <title>The Global Catalogue of Microorganisms (GCM) 10K type strain sequencing project: providing services to taxonomists for standard genome sequencing and annotation.</title>
        <authorList>
            <consortium name="The Broad Institute Genomics Platform"/>
            <consortium name="The Broad Institute Genome Sequencing Center for Infectious Disease"/>
            <person name="Wu L."/>
            <person name="Ma J."/>
        </authorList>
    </citation>
    <scope>NUCLEOTIDE SEQUENCE [LARGE SCALE GENOMIC DNA]</scope>
    <source>
        <strain evidence="8">JCM 10425</strain>
    </source>
</reference>
<evidence type="ECO:0000313" key="8">
    <source>
        <dbReference type="Proteomes" id="UP001500967"/>
    </source>
</evidence>
<keyword evidence="8" id="KW-1185">Reference proteome</keyword>
<dbReference type="Pfam" id="PF02909">
    <property type="entry name" value="TetR_C_1"/>
    <property type="match status" value="1"/>
</dbReference>
<keyword evidence="3 5" id="KW-0238">DNA-binding</keyword>
<evidence type="ECO:0000256" key="5">
    <source>
        <dbReference type="PROSITE-ProRule" id="PRU00335"/>
    </source>
</evidence>
<dbReference type="PRINTS" id="PR00455">
    <property type="entry name" value="HTHTETR"/>
</dbReference>
<keyword evidence="2" id="KW-0805">Transcription regulation</keyword>
<dbReference type="PANTHER" id="PTHR30055:SF151">
    <property type="entry name" value="TRANSCRIPTIONAL REGULATORY PROTEIN"/>
    <property type="match status" value="1"/>
</dbReference>
<organism evidence="7 8">
    <name type="scientific">Cryptosporangium japonicum</name>
    <dbReference type="NCBI Taxonomy" id="80872"/>
    <lineage>
        <taxon>Bacteria</taxon>
        <taxon>Bacillati</taxon>
        <taxon>Actinomycetota</taxon>
        <taxon>Actinomycetes</taxon>
        <taxon>Cryptosporangiales</taxon>
        <taxon>Cryptosporangiaceae</taxon>
        <taxon>Cryptosporangium</taxon>
    </lineage>
</organism>
<dbReference type="InterPro" id="IPR003012">
    <property type="entry name" value="Tet_transcr_reg_TetR"/>
</dbReference>
<dbReference type="Proteomes" id="UP001500967">
    <property type="component" value="Unassembled WGS sequence"/>
</dbReference>
<evidence type="ECO:0000256" key="1">
    <source>
        <dbReference type="ARBA" id="ARBA00022491"/>
    </source>
</evidence>
<evidence type="ECO:0000256" key="4">
    <source>
        <dbReference type="ARBA" id="ARBA00023163"/>
    </source>
</evidence>
<keyword evidence="4" id="KW-0804">Transcription</keyword>
<dbReference type="RefSeq" id="WP_344653463.1">
    <property type="nucleotide sequence ID" value="NZ_BAAAGX010000033.1"/>
</dbReference>
<evidence type="ECO:0000256" key="3">
    <source>
        <dbReference type="ARBA" id="ARBA00023125"/>
    </source>
</evidence>
<dbReference type="InterPro" id="IPR004111">
    <property type="entry name" value="Repressor_TetR_C"/>
</dbReference>
<protein>
    <submittedName>
        <fullName evidence="7">TetR/AcrR family transcriptional regulator</fullName>
    </submittedName>
</protein>
<dbReference type="PROSITE" id="PS50977">
    <property type="entry name" value="HTH_TETR_2"/>
    <property type="match status" value="1"/>
</dbReference>
<dbReference type="SUPFAM" id="SSF46689">
    <property type="entry name" value="Homeodomain-like"/>
    <property type="match status" value="1"/>
</dbReference>
<feature type="domain" description="HTH tetR-type" evidence="6">
    <location>
        <begin position="13"/>
        <end position="73"/>
    </location>
</feature>
<dbReference type="InterPro" id="IPR001647">
    <property type="entry name" value="HTH_TetR"/>
</dbReference>
<proteinExistence type="predicted"/>
<dbReference type="InterPro" id="IPR036271">
    <property type="entry name" value="Tet_transcr_reg_TetR-rel_C_sf"/>
</dbReference>
<dbReference type="EMBL" id="BAAAGX010000033">
    <property type="protein sequence ID" value="GAA0274387.1"/>
    <property type="molecule type" value="Genomic_DNA"/>
</dbReference>